<comment type="caution">
    <text evidence="1">The sequence shown here is derived from an EMBL/GenBank/DDBJ whole genome shotgun (WGS) entry which is preliminary data.</text>
</comment>
<accession>A0ACC3BAM2</accession>
<dbReference type="EMBL" id="JAOPJF010000012">
    <property type="protein sequence ID" value="KAK1147358.1"/>
    <property type="molecule type" value="Genomic_DNA"/>
</dbReference>
<protein>
    <submittedName>
        <fullName evidence="1">Uncharacterized protein</fullName>
    </submittedName>
</protein>
<keyword evidence="2" id="KW-1185">Reference proteome</keyword>
<dbReference type="Proteomes" id="UP001177260">
    <property type="component" value="Unassembled WGS sequence"/>
</dbReference>
<name>A0ACC3BAM2_9EURO</name>
<proteinExistence type="predicted"/>
<evidence type="ECO:0000313" key="1">
    <source>
        <dbReference type="EMBL" id="KAK1147358.1"/>
    </source>
</evidence>
<sequence length="367" mass="41128">MFLRIPRRRYGRLVSVATLLTLSIFLLLPKSQSQPDFHELSKKHPLLWRHVHSSNGTGGAWYIPPHWIQPSSSPPSTIVDVARLASQYAISNNNTIAFSDIPLLVHQQWSDVNITHWADSIRQGAETWLKAAMSDNMAYFLWVDEGKQLLLDSYELSFNGHFHSLPRDIERSDVIRVLAVKWFGGIYADIDTHLIRHPISWLEPSDLAPWTEPSTNKTHPSLAKADKHNPIRAIFGLEADCNPNEDTYWRSGYYFPVQLTQWAFAAAPDHPVLSLFVNQTSEVLRAVSIRNQGDLHSPGAKQEPMAVDPLVLTGPAAITGTVKSWLEQREGVDWNSLTGSVDGGRSKTVGDVVVLPITGFRTTETTQ</sequence>
<gene>
    <name evidence="1" type="ORF">N8T08_001438</name>
</gene>
<evidence type="ECO:0000313" key="2">
    <source>
        <dbReference type="Proteomes" id="UP001177260"/>
    </source>
</evidence>
<reference evidence="1 2" key="1">
    <citation type="journal article" date="2023" name="ACS Omega">
        <title>Identification of the Neoaspergillic Acid Biosynthesis Gene Cluster by Establishing an In Vitro CRISPR-Ribonucleoprotein Genetic System in Aspergillus melleus.</title>
        <authorList>
            <person name="Yuan B."/>
            <person name="Grau M.F."/>
            <person name="Murata R.M."/>
            <person name="Torok T."/>
            <person name="Venkateswaran K."/>
            <person name="Stajich J.E."/>
            <person name="Wang C.C.C."/>
        </authorList>
    </citation>
    <scope>NUCLEOTIDE SEQUENCE [LARGE SCALE GENOMIC DNA]</scope>
    <source>
        <strain evidence="1 2">IMV 1140</strain>
    </source>
</reference>
<organism evidence="1 2">
    <name type="scientific">Aspergillus melleus</name>
    <dbReference type="NCBI Taxonomy" id="138277"/>
    <lineage>
        <taxon>Eukaryota</taxon>
        <taxon>Fungi</taxon>
        <taxon>Dikarya</taxon>
        <taxon>Ascomycota</taxon>
        <taxon>Pezizomycotina</taxon>
        <taxon>Eurotiomycetes</taxon>
        <taxon>Eurotiomycetidae</taxon>
        <taxon>Eurotiales</taxon>
        <taxon>Aspergillaceae</taxon>
        <taxon>Aspergillus</taxon>
        <taxon>Aspergillus subgen. Circumdati</taxon>
    </lineage>
</organism>